<dbReference type="RefSeq" id="WP_275776991.1">
    <property type="nucleotide sequence ID" value="NZ_BAABDE010000029.1"/>
</dbReference>
<sequence length="231" mass="24423">MAEVEELLDEVTVHMPSAAQLRARGDRRLARRRSGAVAAAVVAVAGAVTLAVLPGNGTHETRPAKGPTASQSAPSQSTAVGNTPYKKHGVVDLKAPNALPLYGQWNWRGGDKEIDGLTLGWVGGCSAVDQVLLRSSGPWTYDTFFEGDRGAKASHRYTEYDGQSDLTTALSQLREALSGCGLTSQGAATGSQGRTVETYTGTVEHRVARIVVEYGTRWLSVVQESGGTPRS</sequence>
<reference evidence="4" key="1">
    <citation type="journal article" date="2019" name="Int. J. Syst. Evol. Microbiol.">
        <title>The Global Catalogue of Microorganisms (GCM) 10K type strain sequencing project: providing services to taxonomists for standard genome sequencing and annotation.</title>
        <authorList>
            <consortium name="The Broad Institute Genomics Platform"/>
            <consortium name="The Broad Institute Genome Sequencing Center for Infectious Disease"/>
            <person name="Wu L."/>
            <person name="Ma J."/>
        </authorList>
    </citation>
    <scope>NUCLEOTIDE SEQUENCE [LARGE SCALE GENOMIC DNA]</scope>
    <source>
        <strain evidence="4">JCM 17138</strain>
    </source>
</reference>
<keyword evidence="2" id="KW-0812">Transmembrane</keyword>
<keyword evidence="4" id="KW-1185">Reference proteome</keyword>
<feature type="transmembrane region" description="Helical" evidence="2">
    <location>
        <begin position="34"/>
        <end position="53"/>
    </location>
</feature>
<gene>
    <name evidence="3" type="ORF">GCM10022403_074650</name>
</gene>
<feature type="compositionally biased region" description="Low complexity" evidence="1">
    <location>
        <begin position="67"/>
        <end position="79"/>
    </location>
</feature>
<evidence type="ECO:0000256" key="1">
    <source>
        <dbReference type="SAM" id="MobiDB-lite"/>
    </source>
</evidence>
<evidence type="ECO:0000256" key="2">
    <source>
        <dbReference type="SAM" id="Phobius"/>
    </source>
</evidence>
<organism evidence="3 4">
    <name type="scientific">Streptomyces coacervatus</name>
    <dbReference type="NCBI Taxonomy" id="647381"/>
    <lineage>
        <taxon>Bacteria</taxon>
        <taxon>Bacillati</taxon>
        <taxon>Actinomycetota</taxon>
        <taxon>Actinomycetes</taxon>
        <taxon>Kitasatosporales</taxon>
        <taxon>Streptomycetaceae</taxon>
        <taxon>Streptomyces</taxon>
    </lineage>
</organism>
<keyword evidence="2" id="KW-1133">Transmembrane helix</keyword>
<keyword evidence="2" id="KW-0472">Membrane</keyword>
<protein>
    <submittedName>
        <fullName evidence="3">Uncharacterized protein</fullName>
    </submittedName>
</protein>
<name>A0ABP7IZD1_9ACTN</name>
<dbReference type="EMBL" id="BAABDE010000029">
    <property type="protein sequence ID" value="GAA3830523.1"/>
    <property type="molecule type" value="Genomic_DNA"/>
</dbReference>
<evidence type="ECO:0000313" key="3">
    <source>
        <dbReference type="EMBL" id="GAA3830523.1"/>
    </source>
</evidence>
<comment type="caution">
    <text evidence="3">The sequence shown here is derived from an EMBL/GenBank/DDBJ whole genome shotgun (WGS) entry which is preliminary data.</text>
</comment>
<feature type="region of interest" description="Disordered" evidence="1">
    <location>
        <begin position="54"/>
        <end position="84"/>
    </location>
</feature>
<accession>A0ABP7IZD1</accession>
<proteinExistence type="predicted"/>
<evidence type="ECO:0000313" key="4">
    <source>
        <dbReference type="Proteomes" id="UP001501009"/>
    </source>
</evidence>
<dbReference type="Proteomes" id="UP001501009">
    <property type="component" value="Unassembled WGS sequence"/>
</dbReference>